<dbReference type="InterPro" id="IPR055170">
    <property type="entry name" value="GFO_IDH_MocA-like_dom"/>
</dbReference>
<dbReference type="AlphaFoldDB" id="A0A1G9M0N2"/>
<protein>
    <submittedName>
        <fullName evidence="5">Predicted dehydrogenase</fullName>
    </submittedName>
</protein>
<evidence type="ECO:0000259" key="4">
    <source>
        <dbReference type="Pfam" id="PF22725"/>
    </source>
</evidence>
<dbReference type="InterPro" id="IPR000683">
    <property type="entry name" value="Gfo/Idh/MocA-like_OxRdtase_N"/>
</dbReference>
<reference evidence="5 6" key="1">
    <citation type="submission" date="2016-10" db="EMBL/GenBank/DDBJ databases">
        <authorList>
            <person name="de Groot N.N."/>
        </authorList>
    </citation>
    <scope>NUCLEOTIDE SEQUENCE [LARGE SCALE GENOMIC DNA]</scope>
    <source>
        <strain evidence="5 6">DSM 25186</strain>
    </source>
</reference>
<accession>A0A1G9M0N2</accession>
<dbReference type="GO" id="GO:0000166">
    <property type="term" value="F:nucleotide binding"/>
    <property type="evidence" value="ECO:0007669"/>
    <property type="project" value="InterPro"/>
</dbReference>
<dbReference type="SUPFAM" id="SSF55347">
    <property type="entry name" value="Glyceraldehyde-3-phosphate dehydrogenase-like, C-terminal domain"/>
    <property type="match status" value="1"/>
</dbReference>
<evidence type="ECO:0000259" key="3">
    <source>
        <dbReference type="Pfam" id="PF01408"/>
    </source>
</evidence>
<dbReference type="PANTHER" id="PTHR43708">
    <property type="entry name" value="CONSERVED EXPRESSED OXIDOREDUCTASE (EUROFUNG)"/>
    <property type="match status" value="1"/>
</dbReference>
<evidence type="ECO:0000313" key="6">
    <source>
        <dbReference type="Proteomes" id="UP000198510"/>
    </source>
</evidence>
<dbReference type="OrthoDB" id="6183734at2"/>
<evidence type="ECO:0000313" key="5">
    <source>
        <dbReference type="EMBL" id="SDL67285.1"/>
    </source>
</evidence>
<gene>
    <name evidence="5" type="ORF">SAMN05421823_107214</name>
</gene>
<dbReference type="InterPro" id="IPR036291">
    <property type="entry name" value="NAD(P)-bd_dom_sf"/>
</dbReference>
<dbReference type="GO" id="GO:0016491">
    <property type="term" value="F:oxidoreductase activity"/>
    <property type="evidence" value="ECO:0007669"/>
    <property type="project" value="UniProtKB-KW"/>
</dbReference>
<dbReference type="Proteomes" id="UP000198510">
    <property type="component" value="Unassembled WGS sequence"/>
</dbReference>
<dbReference type="Gene3D" id="3.30.360.10">
    <property type="entry name" value="Dihydrodipicolinate Reductase, domain 2"/>
    <property type="match status" value="1"/>
</dbReference>
<dbReference type="EMBL" id="FNFO01000007">
    <property type="protein sequence ID" value="SDL67285.1"/>
    <property type="molecule type" value="Genomic_DNA"/>
</dbReference>
<dbReference type="Gene3D" id="3.40.50.720">
    <property type="entry name" value="NAD(P)-binding Rossmann-like Domain"/>
    <property type="match status" value="1"/>
</dbReference>
<feature type="domain" description="GFO/IDH/MocA-like oxidoreductase" evidence="4">
    <location>
        <begin position="142"/>
        <end position="263"/>
    </location>
</feature>
<name>A0A1G9M0N2_9BACT</name>
<keyword evidence="6" id="KW-1185">Reference proteome</keyword>
<dbReference type="Pfam" id="PF22725">
    <property type="entry name" value="GFO_IDH_MocA_C3"/>
    <property type="match status" value="1"/>
</dbReference>
<sequence>MPYSASLLLPQSPRPIVIIGAGGIVHDAHLPAYRIAGFDVIGIFDLNREKAQALADQFQILHIYESLAQLVQDVPEDVVFDVAVPGSAVLRVLEQLPDGASVLIQKPMGEDYAAAKAILALTRAKRMNAGINFQLRYAPFVQVARQMLDEGLIGELCDLEVNVNVYTPWHLWDFLFTAPRVEILYHSIHYLDLIRSFLGNPERLYAKTTKHPAMAELASVRTTMILDYGEWQRANILTNHAHQFGLHHQHSYIKFEGTKGAIRIKLGLLMNYPEGVSDAFEYVVLEEGKAPTWQTLDIEGSWFPHAFIGSMAQVMRAAEGSIERPDNSVEDCIDTMACVEAAHQSSAHGGVSLHDYLQH</sequence>
<evidence type="ECO:0000256" key="1">
    <source>
        <dbReference type="ARBA" id="ARBA00010928"/>
    </source>
</evidence>
<dbReference type="SUPFAM" id="SSF51735">
    <property type="entry name" value="NAD(P)-binding Rossmann-fold domains"/>
    <property type="match status" value="1"/>
</dbReference>
<dbReference type="PANTHER" id="PTHR43708:SF5">
    <property type="entry name" value="CONSERVED EXPRESSED OXIDOREDUCTASE (EUROFUNG)-RELATED"/>
    <property type="match status" value="1"/>
</dbReference>
<dbReference type="STRING" id="1075417.SAMN05421823_107214"/>
<dbReference type="RefSeq" id="WP_089684602.1">
    <property type="nucleotide sequence ID" value="NZ_FNFO01000007.1"/>
</dbReference>
<proteinExistence type="inferred from homology"/>
<dbReference type="Pfam" id="PF01408">
    <property type="entry name" value="GFO_IDH_MocA"/>
    <property type="match status" value="1"/>
</dbReference>
<organism evidence="5 6">
    <name type="scientific">Catalinimonas alkaloidigena</name>
    <dbReference type="NCBI Taxonomy" id="1075417"/>
    <lineage>
        <taxon>Bacteria</taxon>
        <taxon>Pseudomonadati</taxon>
        <taxon>Bacteroidota</taxon>
        <taxon>Cytophagia</taxon>
        <taxon>Cytophagales</taxon>
        <taxon>Catalimonadaceae</taxon>
        <taxon>Catalinimonas</taxon>
    </lineage>
</organism>
<comment type="similarity">
    <text evidence="1">Belongs to the Gfo/Idh/MocA family.</text>
</comment>
<evidence type="ECO:0000256" key="2">
    <source>
        <dbReference type="ARBA" id="ARBA00023002"/>
    </source>
</evidence>
<keyword evidence="2" id="KW-0560">Oxidoreductase</keyword>
<dbReference type="InterPro" id="IPR051317">
    <property type="entry name" value="Gfo/Idh/MocA_oxidoreduct"/>
</dbReference>
<feature type="domain" description="Gfo/Idh/MocA-like oxidoreductase N-terminal" evidence="3">
    <location>
        <begin position="16"/>
        <end position="126"/>
    </location>
</feature>